<dbReference type="EMBL" id="CAJVPP010001256">
    <property type="protein sequence ID" value="CAG8544240.1"/>
    <property type="molecule type" value="Genomic_DNA"/>
</dbReference>
<evidence type="ECO:0000313" key="1">
    <source>
        <dbReference type="EMBL" id="CAG8544240.1"/>
    </source>
</evidence>
<keyword evidence="2" id="KW-1185">Reference proteome</keyword>
<accession>A0A9N9ATD7</accession>
<dbReference type="Proteomes" id="UP000789375">
    <property type="component" value="Unassembled WGS sequence"/>
</dbReference>
<protein>
    <submittedName>
        <fullName evidence="1">10638_t:CDS:1</fullName>
    </submittedName>
</protein>
<comment type="caution">
    <text evidence="1">The sequence shown here is derived from an EMBL/GenBank/DDBJ whole genome shotgun (WGS) entry which is preliminary data.</text>
</comment>
<evidence type="ECO:0000313" key="2">
    <source>
        <dbReference type="Proteomes" id="UP000789375"/>
    </source>
</evidence>
<dbReference type="AlphaFoldDB" id="A0A9N9ATD7"/>
<organism evidence="1 2">
    <name type="scientific">Funneliformis mosseae</name>
    <name type="common">Endomycorrhizal fungus</name>
    <name type="synonym">Glomus mosseae</name>
    <dbReference type="NCBI Taxonomy" id="27381"/>
    <lineage>
        <taxon>Eukaryota</taxon>
        <taxon>Fungi</taxon>
        <taxon>Fungi incertae sedis</taxon>
        <taxon>Mucoromycota</taxon>
        <taxon>Glomeromycotina</taxon>
        <taxon>Glomeromycetes</taxon>
        <taxon>Glomerales</taxon>
        <taxon>Glomeraceae</taxon>
        <taxon>Funneliformis</taxon>
    </lineage>
</organism>
<gene>
    <name evidence="1" type="ORF">FMOSSE_LOCUS6134</name>
</gene>
<sequence>MIKVNDGNFYSKHLKIPGCVAIDVITFIADSIAGRLADTMIIFQTIFLIYNFSSKKAFLQVLCLEGVLIYSIAQSSFRNYNPILVFPFQRRLSSTSCGSIRHVWSGKISSQTSVVVIRYVDLSSLSELLSA</sequence>
<name>A0A9N9ATD7_FUNMO</name>
<proteinExistence type="predicted"/>
<reference evidence="1" key="1">
    <citation type="submission" date="2021-06" db="EMBL/GenBank/DDBJ databases">
        <authorList>
            <person name="Kallberg Y."/>
            <person name="Tangrot J."/>
            <person name="Rosling A."/>
        </authorList>
    </citation>
    <scope>NUCLEOTIDE SEQUENCE</scope>
    <source>
        <strain evidence="1">87-6 pot B 2015</strain>
    </source>
</reference>